<dbReference type="RefSeq" id="XP_024688967.1">
    <property type="nucleotide sequence ID" value="XM_024839126.1"/>
</dbReference>
<sequence length="318" mass="34720">MGKVSMTSNPFKSVSGWLLFLHGFLGPITARADPVPTSVQYDPHFIGWFIGPTTTQALTDPDFWSTTGPYARGCSTNPCSVATDCQSNSITYDNGKTSTCNVCRTMTIYQSAPFKGPTASNIFCAEHWSAFQVYRRLPEPTTTPEAEESSTKSKPQPASPASTTSTTKETAKPTEDKPTEDKPTKAKSTEASPSEASPTAAKPTSTEDKPTDDPPNSKPDPSPPSQAWIAGAVAGPIAGIAFFAGIVVWVIYRRKHRRDRVAWPHDHPYMGPPVMKQPQHFPYEMSAPGLKQPQQFPYEMDPTGRRPSIYELSSGHQH</sequence>
<gene>
    <name evidence="8" type="ORF">P168DRAFT_307665</name>
</gene>
<evidence type="ECO:0000256" key="3">
    <source>
        <dbReference type="ARBA" id="ARBA00022989"/>
    </source>
</evidence>
<feature type="compositionally biased region" description="Low complexity" evidence="5">
    <location>
        <begin position="189"/>
        <end position="204"/>
    </location>
</feature>
<organism evidence="8 9">
    <name type="scientific">Aspergillus campestris (strain IBT 28561)</name>
    <dbReference type="NCBI Taxonomy" id="1392248"/>
    <lineage>
        <taxon>Eukaryota</taxon>
        <taxon>Fungi</taxon>
        <taxon>Dikarya</taxon>
        <taxon>Ascomycota</taxon>
        <taxon>Pezizomycotina</taxon>
        <taxon>Eurotiomycetes</taxon>
        <taxon>Eurotiomycetidae</taxon>
        <taxon>Eurotiales</taxon>
        <taxon>Aspergillaceae</taxon>
        <taxon>Aspergillus</taxon>
        <taxon>Aspergillus subgen. Circumdati</taxon>
    </lineage>
</organism>
<name>A0A2I1CRX7_ASPC2</name>
<comment type="caution">
    <text evidence="8">The sequence shown here is derived from an EMBL/GenBank/DDBJ whole genome shotgun (WGS) entry which is preliminary data.</text>
</comment>
<evidence type="ECO:0000256" key="5">
    <source>
        <dbReference type="SAM" id="MobiDB-lite"/>
    </source>
</evidence>
<evidence type="ECO:0000256" key="1">
    <source>
        <dbReference type="ARBA" id="ARBA00004167"/>
    </source>
</evidence>
<accession>A0A2I1CRX7</accession>
<evidence type="ECO:0000313" key="9">
    <source>
        <dbReference type="Proteomes" id="UP000234254"/>
    </source>
</evidence>
<feature type="compositionally biased region" description="Low complexity" evidence="5">
    <location>
        <begin position="152"/>
        <end position="168"/>
    </location>
</feature>
<evidence type="ECO:0000256" key="4">
    <source>
        <dbReference type="ARBA" id="ARBA00023136"/>
    </source>
</evidence>
<dbReference type="OrthoDB" id="3557178at2759"/>
<dbReference type="VEuPathDB" id="FungiDB:P168DRAFT_307665"/>
<feature type="transmembrane region" description="Helical" evidence="6">
    <location>
        <begin position="227"/>
        <end position="252"/>
    </location>
</feature>
<evidence type="ECO:0000313" key="8">
    <source>
        <dbReference type="EMBL" id="PKY00373.1"/>
    </source>
</evidence>
<evidence type="ECO:0000256" key="7">
    <source>
        <dbReference type="SAM" id="SignalP"/>
    </source>
</evidence>
<reference evidence="8" key="1">
    <citation type="submission" date="2016-12" db="EMBL/GenBank/DDBJ databases">
        <title>The genomes of Aspergillus section Nigri reveals drivers in fungal speciation.</title>
        <authorList>
            <consortium name="DOE Joint Genome Institute"/>
            <person name="Vesth T.C."/>
            <person name="Nybo J."/>
            <person name="Theobald S."/>
            <person name="Brandl J."/>
            <person name="Frisvad J.C."/>
            <person name="Nielsen K.F."/>
            <person name="Lyhne E.K."/>
            <person name="Kogle M.E."/>
            <person name="Kuo A."/>
            <person name="Riley R."/>
            <person name="Clum A."/>
            <person name="Nolan M."/>
            <person name="Lipzen A."/>
            <person name="Salamov A."/>
            <person name="Henrissat B."/>
            <person name="Wiebenga A."/>
            <person name="De vries R.P."/>
            <person name="Grigoriev I.V."/>
            <person name="Mortensen U.H."/>
            <person name="Andersen M.R."/>
            <person name="Baker S.E."/>
        </authorList>
    </citation>
    <scope>NUCLEOTIDE SEQUENCE</scope>
    <source>
        <strain evidence="8">IBT 28561</strain>
    </source>
</reference>
<keyword evidence="9" id="KW-1185">Reference proteome</keyword>
<dbReference type="InterPro" id="IPR051694">
    <property type="entry name" value="Immunoregulatory_rcpt-like"/>
</dbReference>
<comment type="subcellular location">
    <subcellularLocation>
        <location evidence="1">Membrane</location>
        <topology evidence="1">Single-pass membrane protein</topology>
    </subcellularLocation>
</comment>
<keyword evidence="3 6" id="KW-1133">Transmembrane helix</keyword>
<dbReference type="GO" id="GO:0016020">
    <property type="term" value="C:membrane"/>
    <property type="evidence" value="ECO:0007669"/>
    <property type="project" value="UniProtKB-SubCell"/>
</dbReference>
<dbReference type="GO" id="GO:0071944">
    <property type="term" value="C:cell periphery"/>
    <property type="evidence" value="ECO:0007669"/>
    <property type="project" value="UniProtKB-ARBA"/>
</dbReference>
<proteinExistence type="predicted"/>
<feature type="region of interest" description="Disordered" evidence="5">
    <location>
        <begin position="288"/>
        <end position="318"/>
    </location>
</feature>
<evidence type="ECO:0000256" key="2">
    <source>
        <dbReference type="ARBA" id="ARBA00022692"/>
    </source>
</evidence>
<keyword evidence="2 6" id="KW-0812">Transmembrane</keyword>
<dbReference type="PANTHER" id="PTHR15549">
    <property type="entry name" value="PAIRED IMMUNOGLOBULIN-LIKE TYPE 2 RECEPTOR"/>
    <property type="match status" value="1"/>
</dbReference>
<dbReference type="Proteomes" id="UP000234254">
    <property type="component" value="Unassembled WGS sequence"/>
</dbReference>
<dbReference type="EMBL" id="MSFM01000015">
    <property type="protein sequence ID" value="PKY00373.1"/>
    <property type="molecule type" value="Genomic_DNA"/>
</dbReference>
<protein>
    <recommendedName>
        <fullName evidence="10">Mid2 domain-containing protein</fullName>
    </recommendedName>
</protein>
<keyword evidence="4 6" id="KW-0472">Membrane</keyword>
<feature type="region of interest" description="Disordered" evidence="5">
    <location>
        <begin position="139"/>
        <end position="228"/>
    </location>
</feature>
<dbReference type="AlphaFoldDB" id="A0A2I1CRX7"/>
<feature type="chain" id="PRO_5014123873" description="Mid2 domain-containing protein" evidence="7">
    <location>
        <begin position="33"/>
        <end position="318"/>
    </location>
</feature>
<feature type="compositionally biased region" description="Basic and acidic residues" evidence="5">
    <location>
        <begin position="169"/>
        <end position="188"/>
    </location>
</feature>
<dbReference type="GeneID" id="36546650"/>
<evidence type="ECO:0000256" key="6">
    <source>
        <dbReference type="SAM" id="Phobius"/>
    </source>
</evidence>
<feature type="signal peptide" evidence="7">
    <location>
        <begin position="1"/>
        <end position="32"/>
    </location>
</feature>
<keyword evidence="7" id="KW-0732">Signal</keyword>
<evidence type="ECO:0008006" key="10">
    <source>
        <dbReference type="Google" id="ProtNLM"/>
    </source>
</evidence>